<dbReference type="EMBL" id="DAAJCS010000002">
    <property type="protein sequence ID" value="HAC0011948.1"/>
    <property type="molecule type" value="Genomic_DNA"/>
</dbReference>
<dbReference type="Proteomes" id="UP000331186">
    <property type="component" value="Unassembled WGS sequence"/>
</dbReference>
<evidence type="ECO:0000313" key="90">
    <source>
        <dbReference type="Proteomes" id="UP000421738"/>
    </source>
</evidence>
<keyword evidence="1" id="KW-0812">Transmembrane</keyword>
<dbReference type="EMBL" id="AABAWE010000001">
    <property type="protein sequence ID" value="EAG2086154.1"/>
    <property type="molecule type" value="Genomic_DNA"/>
</dbReference>
<evidence type="ECO:0000313" key="16">
    <source>
        <dbReference type="EMBL" id="EAE4940567.1"/>
    </source>
</evidence>
<evidence type="ECO:0000313" key="11">
    <source>
        <dbReference type="EMBL" id="EAD8144737.1"/>
    </source>
</evidence>
<dbReference type="Proteomes" id="UP000345329">
    <property type="component" value="Unassembled WGS sequence"/>
</dbReference>
<dbReference type="EMBL" id="AAASLB010000001">
    <property type="protein sequence ID" value="EAE4940567.1"/>
    <property type="molecule type" value="Genomic_DNA"/>
</dbReference>
<evidence type="ECO:0000313" key="114">
    <source>
        <dbReference type="Proteomes" id="UP000840567"/>
    </source>
</evidence>
<evidence type="ECO:0000313" key="77">
    <source>
        <dbReference type="Proteomes" id="UP000358545"/>
    </source>
</evidence>
<dbReference type="Proteomes" id="UP000406081">
    <property type="component" value="Unassembled WGS sequence"/>
</dbReference>
<accession>A0A0D8X2Y1</accession>
<dbReference type="EMBL" id="RCRQ01000003">
    <property type="protein sequence ID" value="MCO38120.1"/>
    <property type="molecule type" value="Genomic_DNA"/>
</dbReference>
<dbReference type="Proteomes" id="UP000533021">
    <property type="component" value="Unassembled WGS sequence"/>
</dbReference>
<evidence type="ECO:0000313" key="28">
    <source>
        <dbReference type="EMBL" id="EAG9857205.1"/>
    </source>
</evidence>
<dbReference type="EMBL" id="AABEVI010000005">
    <property type="protein sequence ID" value="EAH0218517.1"/>
    <property type="molecule type" value="Genomic_DNA"/>
</dbReference>
<evidence type="ECO:0000313" key="103">
    <source>
        <dbReference type="Proteomes" id="UP000525850"/>
    </source>
</evidence>
<dbReference type="EMBL" id="AABFMV010000005">
    <property type="protein sequence ID" value="EAH1615372.1"/>
    <property type="molecule type" value="Genomic_DNA"/>
</dbReference>
<dbReference type="EMBL" id="AAAQQZ010000005">
    <property type="protein sequence ID" value="EAE1339350.1"/>
    <property type="molecule type" value="Genomic_DNA"/>
</dbReference>
<reference evidence="64 67" key="2">
    <citation type="journal article" date="2018" name="BMC Genomics">
        <title>Genes significantly associated with lineage II food isolates of Listeria monocytogenes.</title>
        <authorList>
            <person name="Pirone-Davies C."/>
            <person name="Chen Y."/>
            <person name="Pightling A."/>
            <person name="Ryan G."/>
            <person name="Wang Y."/>
            <person name="Yao K."/>
            <person name="Hoffmann M."/>
            <person name="Allard M.W."/>
        </authorList>
    </citation>
    <scope>NUCLEOTIDE SEQUENCE [LARGE SCALE GENOMIC DNA]</scope>
    <source>
        <strain evidence="64 67">PNUSAL000190</strain>
    </source>
</reference>
<sequence length="128" mass="13658">MRFIIAYLSIFVLGIFSALLVETILYDNVTPQLVFSAILFAAPVILVASTLGEIFYGFSKKASYFTFAIWGFAYGVVAAVIILSIIQVSGMLISVGVSILAGVIMALLAIIFFFLRGGKSTSGKAATK</sequence>
<dbReference type="Proteomes" id="UP000840928">
    <property type="component" value="Unassembled WGS sequence"/>
</dbReference>
<feature type="transmembrane region" description="Helical" evidence="1">
    <location>
        <begin position="92"/>
        <end position="115"/>
    </location>
</feature>
<dbReference type="Proteomes" id="UP000358545">
    <property type="component" value="Unassembled WGS sequence"/>
</dbReference>
<evidence type="ECO:0000313" key="21">
    <source>
        <dbReference type="EMBL" id="EAG2245962.1"/>
    </source>
</evidence>
<evidence type="ECO:0000313" key="38">
    <source>
        <dbReference type="EMBL" id="ECB9514146.1"/>
    </source>
</evidence>
<evidence type="ECO:0000313" key="65">
    <source>
        <dbReference type="EMBL" id="UUJ80702.1"/>
    </source>
</evidence>
<dbReference type="Proteomes" id="UP000458487">
    <property type="component" value="Unassembled WGS sequence"/>
</dbReference>
<proteinExistence type="predicted"/>
<keyword evidence="1" id="KW-0472">Membrane</keyword>
<dbReference type="OMA" id="YSTFALW"/>
<evidence type="ECO:0000313" key="8">
    <source>
        <dbReference type="EMBL" id="EAD3791830.1"/>
    </source>
</evidence>
<evidence type="ECO:0000313" key="48">
    <source>
        <dbReference type="EMBL" id="EDN9837166.1"/>
    </source>
</evidence>
<dbReference type="EMBL" id="DAAJFY010000001">
    <property type="protein sequence ID" value="HAC0274227.1"/>
    <property type="molecule type" value="Genomic_DNA"/>
</dbReference>
<evidence type="ECO:0000313" key="67">
    <source>
        <dbReference type="Proteomes" id="UP000285054"/>
    </source>
</evidence>
<dbReference type="EMBL" id="AAISWI010000011">
    <property type="protein sequence ID" value="ECH7211936.1"/>
    <property type="molecule type" value="Genomic_DNA"/>
</dbReference>
<reference evidence="62 120" key="1">
    <citation type="submission" date="2016-09" db="EMBL/GenBank/DDBJ databases">
        <title>100K Listeria isolates.</title>
        <authorList>
            <person name="Chen P."/>
            <person name="Weimer B.C."/>
            <person name="Kong N."/>
            <person name="Huang B."/>
        </authorList>
    </citation>
    <scope>NUCLEOTIDE SEQUENCE [LARGE SCALE GENOMIC DNA]</scope>
    <source>
        <strain evidence="62 120">BCW_2383</strain>
    </source>
</reference>
<evidence type="ECO:0000313" key="12">
    <source>
        <dbReference type="EMBL" id="EAE0769776.1"/>
    </source>
</evidence>
<dbReference type="Proteomes" id="UP000529135">
    <property type="component" value="Unassembled WGS sequence"/>
</dbReference>
<dbReference type="KEGG" id="lmom:IJ09_07335"/>
<dbReference type="Proteomes" id="UP000840567">
    <property type="component" value="Unassembled WGS sequence"/>
</dbReference>
<evidence type="ECO:0000313" key="63">
    <source>
        <dbReference type="EMBL" id="OET48633.1"/>
    </source>
</evidence>
<dbReference type="Proteomes" id="UP000332711">
    <property type="component" value="Unassembled WGS sequence"/>
</dbReference>
<evidence type="ECO:0000313" key="85">
    <source>
        <dbReference type="Proteomes" id="UP000389283"/>
    </source>
</evidence>
<dbReference type="Proteomes" id="UP000423131">
    <property type="component" value="Unassembled WGS sequence"/>
</dbReference>
<evidence type="ECO:0000313" key="54">
    <source>
        <dbReference type="EMBL" id="HAB8555757.1"/>
    </source>
</evidence>
<dbReference type="Proteomes" id="UP000344343">
    <property type="component" value="Unassembled WGS sequence"/>
</dbReference>
<evidence type="ECO:0000313" key="6">
    <source>
        <dbReference type="EMBL" id="EAC6547713.1"/>
    </source>
</evidence>
<evidence type="ECO:0000313" key="81">
    <source>
        <dbReference type="Proteomes" id="UP000376505"/>
    </source>
</evidence>
<dbReference type="EMBL" id="AACKDQ010000035">
    <property type="protein sequence ID" value="EAK9318019.1"/>
    <property type="molecule type" value="Genomic_DNA"/>
</dbReference>
<dbReference type="EMBL" id="DAAEQL010000002">
    <property type="protein sequence ID" value="HAA8489472.1"/>
    <property type="molecule type" value="Genomic_DNA"/>
</dbReference>
<dbReference type="Proteomes" id="UP000525068">
    <property type="component" value="Unassembled WGS sequence"/>
</dbReference>
<evidence type="ECO:0000313" key="42">
    <source>
        <dbReference type="EMBL" id="ECR7122174.1"/>
    </source>
</evidence>
<evidence type="ECO:0000313" key="95">
    <source>
        <dbReference type="Proteomes" id="UP000467247"/>
    </source>
</evidence>
<evidence type="ECO:0000313" key="92">
    <source>
        <dbReference type="Proteomes" id="UP000427828"/>
    </source>
</evidence>
<evidence type="ECO:0000313" key="53">
    <source>
        <dbReference type="EMBL" id="HAB7721853.1"/>
    </source>
</evidence>
<evidence type="ECO:0000313" key="115">
    <source>
        <dbReference type="Proteomes" id="UP000841146"/>
    </source>
</evidence>
<evidence type="ECO:0000313" key="87">
    <source>
        <dbReference type="Proteomes" id="UP000406081"/>
    </source>
</evidence>
<dbReference type="Proteomes" id="UP000378540">
    <property type="component" value="Unassembled WGS sequence"/>
</dbReference>
<evidence type="ECO:0000313" key="13">
    <source>
        <dbReference type="EMBL" id="EAE1339350.1"/>
    </source>
</evidence>
<dbReference type="Proteomes" id="UP000852906">
    <property type="component" value="Unassembled WGS sequence"/>
</dbReference>
<dbReference type="EMBL" id="AAAPCR010000001">
    <property type="protein sequence ID" value="EAD8144737.1"/>
    <property type="molecule type" value="Genomic_DNA"/>
</dbReference>
<dbReference type="Proteomes" id="UP000478945">
    <property type="component" value="Unassembled WGS sequence"/>
</dbReference>
<evidence type="ECO:0000313" key="107">
    <source>
        <dbReference type="Proteomes" id="UP000535556"/>
    </source>
</evidence>
<evidence type="ECO:0000313" key="104">
    <source>
        <dbReference type="Proteomes" id="UP000529135"/>
    </source>
</evidence>
<evidence type="ECO:0000313" key="60">
    <source>
        <dbReference type="EMBL" id="HAJ9592103.1"/>
    </source>
</evidence>
<dbReference type="EMBL" id="AALAQH010000001">
    <property type="protein sequence ID" value="ECX6923712.1"/>
    <property type="molecule type" value="Genomic_DNA"/>
</dbReference>
<dbReference type="Proteomes" id="UP000393182">
    <property type="component" value="Unassembled WGS sequence"/>
</dbReference>
<dbReference type="EMBL" id="AABEMN010000003">
    <property type="protein sequence ID" value="EAG9518686.1"/>
    <property type="molecule type" value="Genomic_DNA"/>
</dbReference>
<name>A0A0D8X2Y1_LISMN</name>
<evidence type="ECO:0000313" key="58">
    <source>
        <dbReference type="EMBL" id="HAC1755456.1"/>
    </source>
</evidence>
<reference evidence="101 102" key="7">
    <citation type="submission" date="2019-04" db="EMBL/GenBank/DDBJ databases">
        <authorList>
            <person name="Ashton P.M."/>
            <person name="Dallman T."/>
            <person name="Nair S."/>
            <person name="De Pinna E."/>
            <person name="Peters T."/>
            <person name="Grant K."/>
        </authorList>
    </citation>
    <scope>NUCLEOTIDE SEQUENCE [LARGE SCALE GENOMIC DNA]</scope>
    <source>
        <strain evidence="32 106">282333</strain>
        <strain evidence="34 105">282352</strain>
        <strain evidence="27 109">289003</strain>
        <strain evidence="30 112">406731</strain>
        <strain evidence="28 110">429821</strain>
        <strain evidence="31 102">562417</strain>
        <strain evidence="33 104">562428</strain>
        <strain evidence="29 101">563356</strain>
        <strain evidence="3 89">688377</strain>
        <strain evidence="41 99">760311</strain>
        <strain evidence="47 94">833351</strain>
        <strain evidence="49 97">883775</strain>
        <strain evidence="15">RL15000161</strain>
        <strain evidence="16">RL15000286</strain>
        <strain evidence="17">RL15000440</strain>
    </source>
</reference>
<dbReference type="Proteomes" id="UP000371553">
    <property type="component" value="Unassembled WGS sequence"/>
</dbReference>
<feature type="transmembrane region" description="Helical" evidence="1">
    <location>
        <begin position="64"/>
        <end position="86"/>
    </location>
</feature>
<evidence type="ECO:0000313" key="18">
    <source>
        <dbReference type="EMBL" id="EAG0867811.1"/>
    </source>
</evidence>
<evidence type="ECO:0000313" key="34">
    <source>
        <dbReference type="EMBL" id="EAH3294623.1"/>
    </source>
</evidence>
<organism evidence="22 103">
    <name type="scientific">Listeria monocytogenes</name>
    <dbReference type="NCBI Taxonomy" id="1639"/>
    <lineage>
        <taxon>Bacteria</taxon>
        <taxon>Bacillati</taxon>
        <taxon>Bacillota</taxon>
        <taxon>Bacilli</taxon>
        <taxon>Bacillales</taxon>
        <taxon>Listeriaceae</taxon>
        <taxon>Listeria</taxon>
    </lineage>
</organism>
<evidence type="ECO:0000313" key="44">
    <source>
        <dbReference type="EMBL" id="ECY6544853.1"/>
    </source>
</evidence>
<dbReference type="AlphaFoldDB" id="A0A0D8X2Y1"/>
<evidence type="ECO:0000313" key="17">
    <source>
        <dbReference type="EMBL" id="EAE5603122.1"/>
    </source>
</evidence>
<evidence type="ECO:0000313" key="33">
    <source>
        <dbReference type="EMBL" id="EAH3127296.1"/>
    </source>
</evidence>
<evidence type="ECO:0000313" key="120">
    <source>
        <dbReference type="Proteomes" id="UP000852906"/>
    </source>
</evidence>
<dbReference type="EMBL" id="AANOZB010000004">
    <property type="protein sequence ID" value="EDP8410119.1"/>
    <property type="molecule type" value="Genomic_DNA"/>
</dbReference>
<evidence type="ECO:0000313" key="19">
    <source>
        <dbReference type="EMBL" id="EAG0993136.1"/>
    </source>
</evidence>
<dbReference type="EMBL" id="AAARIE010000005">
    <property type="protein sequence ID" value="EAE2659701.1"/>
    <property type="molecule type" value="Genomic_DNA"/>
</dbReference>
<dbReference type="EMBL" id="AAKHCT010000001">
    <property type="protein sequence ID" value="ECR7122174.1"/>
    <property type="molecule type" value="Genomic_DNA"/>
</dbReference>
<evidence type="ECO:0000313" key="117">
    <source>
        <dbReference type="Proteomes" id="UP000843775"/>
    </source>
</evidence>
<evidence type="ECO:0000313" key="37">
    <source>
        <dbReference type="EMBL" id="ECB9472463.1"/>
    </source>
</evidence>
<evidence type="ECO:0000313" key="106">
    <source>
        <dbReference type="Proteomes" id="UP000533021"/>
    </source>
</evidence>
<dbReference type="EMBL" id="MJTJ01000019">
    <property type="protein sequence ID" value="OET48633.1"/>
    <property type="molecule type" value="Genomic_DNA"/>
</dbReference>
<dbReference type="EMBL" id="AACJYH010000001">
    <property type="protein sequence ID" value="EAK8896319.1"/>
    <property type="molecule type" value="Genomic_DNA"/>
</dbReference>
<dbReference type="EMBL" id="AABAIH010000001">
    <property type="protein sequence ID" value="EAG0993136.1"/>
    <property type="molecule type" value="Genomic_DNA"/>
</dbReference>
<dbReference type="Proteomes" id="UP000383365">
    <property type="component" value="Unassembled WGS sequence"/>
</dbReference>
<dbReference type="Proteomes" id="UP000364988">
    <property type="component" value="Unassembled WGS sequence"/>
</dbReference>
<dbReference type="EMBL" id="AALEDS010000010">
    <property type="protein sequence ID" value="ECY6544853.1"/>
    <property type="molecule type" value="Genomic_DNA"/>
</dbReference>
<evidence type="ECO:0000256" key="1">
    <source>
        <dbReference type="SAM" id="Phobius"/>
    </source>
</evidence>
<evidence type="ECO:0000313" key="49">
    <source>
        <dbReference type="EMBL" id="EDP8410119.1"/>
    </source>
</evidence>
<dbReference type="Proteomes" id="UP000389283">
    <property type="component" value="Unassembled WGS sequence"/>
</dbReference>
<evidence type="ECO:0000313" key="2">
    <source>
        <dbReference type="EMBL" id="EAC3880529.1"/>
    </source>
</evidence>
<evidence type="ECO:0000313" key="57">
    <source>
        <dbReference type="EMBL" id="HAC0274227.1"/>
    </source>
</evidence>
<dbReference type="Proteomes" id="UP000427828">
    <property type="component" value="Unassembled WGS sequence"/>
</dbReference>
<evidence type="ECO:0000313" key="68">
    <source>
        <dbReference type="Proteomes" id="UP000331186"/>
    </source>
</evidence>
<dbReference type="EMBL" id="AANCZP010000001">
    <property type="protein sequence ID" value="EDN8268804.1"/>
    <property type="molecule type" value="Genomic_DNA"/>
</dbReference>
<evidence type="ECO:0000313" key="39">
    <source>
        <dbReference type="EMBL" id="ECC1555885.1"/>
    </source>
</evidence>
<dbReference type="Proteomes" id="UP000843775">
    <property type="component" value="Unassembled WGS sequence"/>
</dbReference>
<dbReference type="EMBL" id="AABEQV010000005">
    <property type="protein sequence ID" value="EAG9857205.1"/>
    <property type="molecule type" value="Genomic_DNA"/>
</dbReference>
<evidence type="ECO:0000313" key="36">
    <source>
        <dbReference type="EMBL" id="EAK9318019.1"/>
    </source>
</evidence>
<feature type="transmembrane region" description="Helical" evidence="1">
    <location>
        <begin position="7"/>
        <end position="26"/>
    </location>
</feature>
<dbReference type="EMBL" id="DAAHYZ010000004">
    <property type="protein sequence ID" value="HAB7721853.1"/>
    <property type="molecule type" value="Genomic_DNA"/>
</dbReference>
<keyword evidence="1" id="KW-1133">Transmembrane helix</keyword>
<dbReference type="Proteomes" id="UP000285054">
    <property type="component" value="Unassembled WGS sequence"/>
</dbReference>
<evidence type="ECO:0000313" key="119">
    <source>
        <dbReference type="Proteomes" id="UP000845014"/>
    </source>
</evidence>
<evidence type="ECO:0000313" key="83">
    <source>
        <dbReference type="Proteomes" id="UP000379076"/>
    </source>
</evidence>
<dbReference type="Proteomes" id="UP000193519">
    <property type="component" value="Chromosome"/>
</dbReference>
<dbReference type="EMBL" id="CP098507">
    <property type="protein sequence ID" value="UUJ80702.1"/>
    <property type="molecule type" value="Genomic_DNA"/>
</dbReference>
<dbReference type="EMBL" id="AANCRK010000001">
    <property type="protein sequence ID" value="EDN7713627.1"/>
    <property type="molecule type" value="Genomic_DNA"/>
</dbReference>
<dbReference type="EMBL" id="MJTJ01000023">
    <property type="protein sequence ID" value="OET47830.1"/>
    <property type="molecule type" value="Genomic_DNA"/>
</dbReference>
<evidence type="ECO:0000313" key="35">
    <source>
        <dbReference type="EMBL" id="EAK8896319.1"/>
    </source>
</evidence>
<dbReference type="EMBL" id="DAAHUJ010000003">
    <property type="protein sequence ID" value="HAB7363930.1"/>
    <property type="molecule type" value="Genomic_DNA"/>
</dbReference>
<evidence type="ECO:0000313" key="66">
    <source>
        <dbReference type="Proteomes" id="UP000269407"/>
    </source>
</evidence>
<dbReference type="EMBL" id="AAANYN010000004">
    <property type="protein sequence ID" value="EAD5773488.1"/>
    <property type="molecule type" value="Genomic_DNA"/>
</dbReference>
<evidence type="ECO:0000313" key="75">
    <source>
        <dbReference type="Proteomes" id="UP000354255"/>
    </source>
</evidence>
<evidence type="ECO:0000313" key="46">
    <source>
        <dbReference type="EMBL" id="EDN8268804.1"/>
    </source>
</evidence>
<dbReference type="EMBL" id="AAAICE010000001">
    <property type="protein sequence ID" value="EAC3880529.1"/>
    <property type="molecule type" value="Genomic_DNA"/>
</dbReference>
<dbReference type="Proteomes" id="UP000566597">
    <property type="component" value="Unassembled WGS sequence"/>
</dbReference>
<evidence type="ECO:0000313" key="14">
    <source>
        <dbReference type="EMBL" id="EAE1632755.1"/>
    </source>
</evidence>
<gene>
    <name evidence="19" type="ORF">A3R20_00730</name>
    <name evidence="18" type="ORF">A8L61_11035</name>
    <name evidence="4" type="ORF">ABZ57_02640</name>
    <name evidence="26" type="ORF">AF817_05630</name>
    <name evidence="63" type="ORF">AJL21_10200</name>
    <name evidence="62" type="ORF">AJL21_15215</name>
    <name evidence="5" type="ORF">AP104_04600</name>
    <name evidence="14" type="ORF">ARR48_13225</name>
    <name evidence="13" type="ORF">ART25_10570</name>
    <name evidence="22" type="ORF">B1N52_03650</name>
    <name evidence="21" type="ORF">B1S26_11165</name>
    <name evidence="2" type="ORF">B4X68_00720</name>
    <name evidence="23" type="ORF">B5K54_06620</name>
    <name evidence="43" type="ORF">BCZ19_03455</name>
    <name evidence="20" type="ORF">BCZ21_02705</name>
    <name evidence="65" type="ORF">BES38_05675</name>
    <name evidence="24" type="ORF">CAV64_10805</name>
    <name evidence="11" type="ORF">CD20_01495</name>
    <name evidence="31" type="ORF">D4271_08125</name>
    <name evidence="32" type="ORF">D4920_10105</name>
    <name evidence="27" type="ORF">D4B11_02800</name>
    <name evidence="28" type="ORF">D4C60_09390</name>
    <name evidence="29" type="ORF">D4D89_09330</name>
    <name evidence="30" type="ORF">D4U23_10445</name>
    <name evidence="33" type="ORF">D5M70_08260</name>
    <name evidence="34" type="ORF">D5N24_09460</name>
    <name evidence="35" type="ORF">D7104_01255</name>
    <name evidence="25" type="ORF">DCT16_00670</name>
    <name evidence="12" type="ORF">DG57_08020</name>
    <name evidence="61" type="ORF">DOV25_06605</name>
    <name evidence="6" type="ORF">DU018_04935</name>
    <name evidence="64" type="ORF">DYZ50_00269</name>
    <name evidence="3" type="ORF">E0I39_09395</name>
    <name evidence="15" type="ORF">E1V33_05985</name>
    <name evidence="16" type="ORF">E1W56_00705</name>
    <name evidence="17" type="ORF">E1X78_03250</name>
    <name evidence="10" type="ORF">EX365_14040</name>
    <name evidence="9" type="ORF">EXZ73_04195</name>
    <name evidence="42" type="ORF">F1788_05530</name>
    <name evidence="44" type="ORF">F6436_10950</name>
    <name evidence="36" type="ORF">FA835_13030</name>
    <name evidence="41" type="ORF">FJU19_09235</name>
    <name evidence="38" type="ORF">FLQ97_10385</name>
    <name evidence="37" type="ORF">FLR03_02085</name>
    <name evidence="39" type="ORF">FNX40_03585</name>
    <name evidence="40" type="ORF">FPL45_11405</name>
    <name evidence="50" type="ORF">G3O21_001826</name>
    <name evidence="49" type="ORF">G3R95_001679</name>
    <name evidence="51" type="ORF">GHO09_03085</name>
    <name evidence="47" type="ORF">GI230_01875</name>
    <name evidence="58" type="ORF">GI949_10815</name>
    <name evidence="48" type="ORF">GJW51_10905</name>
    <name evidence="45" type="ORF">GQG13_00655</name>
    <name evidence="46" type="ORF">GT011_05560</name>
    <name evidence="52" type="ORF">GYO01_07425</name>
    <name evidence="53" type="ORF">GYP27_07675</name>
    <name evidence="54" type="ORF">GYS09_00460</name>
    <name evidence="55" type="ORF">GYU24_05945</name>
    <name evidence="56" type="ORF">GYX23_02935</name>
    <name evidence="57" type="ORF">GYY14_02465</name>
    <name evidence="59" type="ORF">GZK27_01880</name>
    <name evidence="60" type="ORF">HQN34_000268</name>
    <name evidence="7" type="ORF">KV70_09220</name>
    <name evidence="8" type="ORF">UI29_03460</name>
</gene>
<reference evidence="65" key="9">
    <citation type="submission" date="2022-06" db="EMBL/GenBank/DDBJ databases">
        <title>Complete genomes of Listeria monocytogenes strains L58-55 and 6179.</title>
        <authorList>
            <person name="Schmitz-Esser S."/>
            <person name="Tibbs-Cortes B.W."/>
        </authorList>
    </citation>
    <scope>NUCLEOTIDE SEQUENCE</scope>
    <source>
        <strain evidence="65">L58-55</strain>
    </source>
</reference>
<evidence type="ECO:0000313" key="102">
    <source>
        <dbReference type="Proteomes" id="UP000525068"/>
    </source>
</evidence>
<evidence type="ECO:0000313" key="73">
    <source>
        <dbReference type="Proteomes" id="UP000350032"/>
    </source>
</evidence>
<dbReference type="EMBL" id="AAASTI010000001">
    <property type="protein sequence ID" value="EAE5603122.1"/>
    <property type="molecule type" value="Genomic_DNA"/>
</dbReference>
<evidence type="ECO:0000313" key="61">
    <source>
        <dbReference type="EMBL" id="MCO38120.1"/>
    </source>
</evidence>
<dbReference type="EMBL" id="AAANYR010000009">
    <property type="protein sequence ID" value="EAD5787682.1"/>
    <property type="molecule type" value="Genomic_DNA"/>
</dbReference>
<dbReference type="Proteomes" id="UP000354255">
    <property type="component" value="Unassembled WGS sequence"/>
</dbReference>
<dbReference type="Proteomes" id="UP000481141">
    <property type="component" value="Unassembled WGS sequence"/>
</dbReference>
<evidence type="ECO:0000313" key="40">
    <source>
        <dbReference type="EMBL" id="ECH7211936.1"/>
    </source>
</evidence>
<dbReference type="Proteomes" id="UP000844415">
    <property type="component" value="Unassembled WGS sequence"/>
</dbReference>
<evidence type="ECO:0000313" key="76">
    <source>
        <dbReference type="Proteomes" id="UP000356407"/>
    </source>
</evidence>
<dbReference type="EMBL" id="DAAIJL010000001">
    <property type="protein sequence ID" value="HAB8555757.1"/>
    <property type="molecule type" value="Genomic_DNA"/>
</dbReference>
<evidence type="ECO:0000313" key="22">
    <source>
        <dbReference type="EMBL" id="EAG2514243.1"/>
    </source>
</evidence>
<evidence type="ECO:0000313" key="108">
    <source>
        <dbReference type="Proteomes" id="UP000540117"/>
    </source>
</evidence>
<evidence type="ECO:0000313" key="70">
    <source>
        <dbReference type="Proteomes" id="UP000339309"/>
    </source>
</evidence>
<dbReference type="Proteomes" id="UP000379076">
    <property type="component" value="Unassembled WGS sequence"/>
</dbReference>
<evidence type="ECO:0000313" key="82">
    <source>
        <dbReference type="Proteomes" id="UP000378540"/>
    </source>
</evidence>
<evidence type="ECO:0000313" key="101">
    <source>
        <dbReference type="Proteomes" id="UP000517258"/>
    </source>
</evidence>
<dbReference type="EMBL" id="AAHZFY010000023">
    <property type="protein sequence ID" value="ECB9514146.1"/>
    <property type="molecule type" value="Genomic_DNA"/>
</dbReference>
<dbReference type="EMBL" id="AABDDO010000001">
    <property type="protein sequence ID" value="EAG6762701.1"/>
    <property type="molecule type" value="Genomic_DNA"/>
</dbReference>
<dbReference type="Proteomes" id="UP000549379">
    <property type="component" value="Unassembled WGS sequence"/>
</dbReference>
<evidence type="ECO:0000313" key="99">
    <source>
        <dbReference type="Proteomes" id="UP000478945"/>
    </source>
</evidence>
<dbReference type="Proteomes" id="UP000478704">
    <property type="component" value="Unassembled WGS sequence"/>
</dbReference>
<evidence type="ECO:0000313" key="7">
    <source>
        <dbReference type="EMBL" id="EAC9040386.1"/>
    </source>
</evidence>
<dbReference type="EMBL" id="AAAIKW010000001">
    <property type="protein sequence ID" value="EAC4551377.1"/>
    <property type="molecule type" value="Genomic_DNA"/>
</dbReference>
<evidence type="ECO:0000313" key="74">
    <source>
        <dbReference type="Proteomes" id="UP000352246"/>
    </source>
</evidence>
<dbReference type="RefSeq" id="WP_003730999.1">
    <property type="nucleotide sequence ID" value="NC_021823.1"/>
</dbReference>
<dbReference type="EMBL" id="DAAKPP010000001">
    <property type="protein sequence ID" value="HAC3054257.1"/>
    <property type="molecule type" value="Genomic_DNA"/>
</dbReference>
<evidence type="ECO:0000313" key="86">
    <source>
        <dbReference type="Proteomes" id="UP000398321"/>
    </source>
</evidence>
<evidence type="ECO:0000313" key="26">
    <source>
        <dbReference type="EMBL" id="EAG6762701.1"/>
    </source>
</evidence>
<dbReference type="Proteomes" id="UP000350032">
    <property type="component" value="Unassembled WGS sequence"/>
</dbReference>
<dbReference type="EMBL" id="AAAQJJ010000007">
    <property type="protein sequence ID" value="EAE0769776.1"/>
    <property type="molecule type" value="Genomic_DNA"/>
</dbReference>
<evidence type="ECO:0000313" key="30">
    <source>
        <dbReference type="EMBL" id="EAH0252808.1"/>
    </source>
</evidence>
<evidence type="ECO:0000313" key="71">
    <source>
        <dbReference type="Proteomes" id="UP000344343"/>
    </source>
</evidence>
<evidence type="ECO:0000313" key="118">
    <source>
        <dbReference type="Proteomes" id="UP000844415"/>
    </source>
</evidence>
<evidence type="ECO:0000313" key="72">
    <source>
        <dbReference type="Proteomes" id="UP000345329"/>
    </source>
</evidence>
<dbReference type="EMBL" id="DAAIRR010000001">
    <property type="protein sequence ID" value="HAB9175246.1"/>
    <property type="molecule type" value="Genomic_DNA"/>
</dbReference>
<dbReference type="EMBL" id="AABBYJ010000006">
    <property type="protein sequence ID" value="EAG4331726.1"/>
    <property type="molecule type" value="Genomic_DNA"/>
</dbReference>
<evidence type="ECO:0000313" key="56">
    <source>
        <dbReference type="EMBL" id="HAC0011948.1"/>
    </source>
</evidence>
<evidence type="ECO:0000313" key="51">
    <source>
        <dbReference type="EMBL" id="HAA8489472.1"/>
    </source>
</evidence>
<dbReference type="Proteomes" id="UP000269407">
    <property type="component" value="Unassembled WGS sequence"/>
</dbReference>
<dbReference type="EMBL" id="AABEVT010000005">
    <property type="protein sequence ID" value="EAH0252808.1"/>
    <property type="molecule type" value="Genomic_DNA"/>
</dbReference>
<dbReference type="EMBL" id="DABJAN010000001">
    <property type="protein sequence ID" value="HAJ9592103.1"/>
    <property type="molecule type" value="Genomic_DNA"/>
</dbReference>
<evidence type="ECO:0000313" key="89">
    <source>
        <dbReference type="Proteomes" id="UP000413786"/>
    </source>
</evidence>
<dbReference type="KEGG" id="lmoe:BN418_0701"/>
<evidence type="ECO:0000313" key="98">
    <source>
        <dbReference type="Proteomes" id="UP000478704"/>
    </source>
</evidence>
<dbReference type="Proteomes" id="UP000840569">
    <property type="component" value="Unassembled WGS sequence"/>
</dbReference>
<dbReference type="EMBL" id="AAHZFN010000002">
    <property type="protein sequence ID" value="ECB9472463.1"/>
    <property type="molecule type" value="Genomic_DNA"/>
</dbReference>
<dbReference type="Proteomes" id="UP000455569">
    <property type="component" value="Unassembled WGS sequence"/>
</dbReference>
<evidence type="ECO:0000313" key="116">
    <source>
        <dbReference type="Proteomes" id="UP000841561"/>
    </source>
</evidence>
<dbReference type="Proteomes" id="UP000376505">
    <property type="component" value="Unassembled WGS sequence"/>
</dbReference>
<dbReference type="Proteomes" id="UP000566721">
    <property type="component" value="Unassembled WGS sequence"/>
</dbReference>
<dbReference type="Proteomes" id="UP000337746">
    <property type="component" value="Unassembled WGS sequence"/>
</dbReference>
<dbReference type="Proteomes" id="UP000398321">
    <property type="component" value="Unassembled WGS sequence"/>
</dbReference>
<evidence type="ECO:0000313" key="50">
    <source>
        <dbReference type="EMBL" id="EDP8514402.1"/>
    </source>
</evidence>
<dbReference type="EMBL" id="AAAJCR010000003">
    <property type="protein sequence ID" value="EAC5948658.1"/>
    <property type="molecule type" value="Genomic_DNA"/>
</dbReference>
<reference evidence="59" key="5">
    <citation type="submission" date="2018-06" db="EMBL/GenBank/DDBJ databases">
        <authorList>
            <consortium name="NCBI Pathogen Detection Project"/>
        </authorList>
    </citation>
    <scope>NUCLEOTIDE SEQUENCE</scope>
    <source>
        <strain evidence="60">2017-325981-023-01</strain>
        <strain evidence="54">CFIAFB20100120</strain>
        <strain evidence="53">CFIAFB20140010</strain>
        <strain evidence="55">CFIAFB20160038</strain>
        <strain evidence="52">CFIAFB20160079</strain>
        <strain evidence="57">CFIAFB20170037</strain>
        <strain evidence="56">CFIAFB20170045</strain>
        <strain evidence="58">DMG1500109</strain>
        <strain evidence="59">LiDS0115</strain>
        <strain evidence="51">Sam_F526FDD3-C0F7-43DB-B204-E231FEF9C926</strain>
    </source>
</reference>
<reference evidence="69 72" key="4">
    <citation type="submission" date="2018-06" db="EMBL/GenBank/DDBJ databases">
        <authorList>
            <consortium name="GenomeTrakr: Next Generation Sequencing Network for Food Pathogen Tracability"/>
        </authorList>
    </citation>
    <scope>NUCLEOTIDE SEQUENCE [LARGE SCALE GENOMIC DNA]</scope>
    <source>
        <strain evidence="23 111">10B02965A-1</strain>
        <strain evidence="19 87">ARS-CC9329</strain>
        <strain evidence="12 84">CFSAN008016</strain>
        <strain evidence="2 76">CFSAN060999</strain>
        <strain evidence="45 93">CFSAN102901</strain>
        <strain evidence="14 79">FDA00006304</strain>
        <strain evidence="13 83">FDA00006494</strain>
        <strain evidence="5 82">FDA00009539</strain>
        <strain evidence="21">FDA00011243</strain>
        <strain evidence="61 66">FDA00013213</strain>
        <strain evidence="6 68">FDA00013332</strain>
        <strain evidence="10 71">FDA00013853</strain>
        <strain evidence="37 91">FDA00014336</strain>
        <strain evidence="39 85">FDA00014370</strain>
        <strain evidence="38 86">FDA00014392</strain>
        <strain evidence="40 74">FDA00014472</strain>
        <strain evidence="46 95">FDA00015028</strain>
        <strain evidence="50">FDA00015054</strain>
        <strain evidence="24 108">FDA1005580-S054-001</strain>
        <strain evidence="98">FDA1090798-S029-001</strain>
        <strain evidence="100">FDA956581-098-004</strain>
        <strain evidence="22 103">FDA960927-006-004</strain>
        <strain evidence="25 113">FLAG-38921</strain>
        <strain evidence="43 92">FLAG-51482A</strain>
        <strain evidence="20 69">FLAG-54356</strain>
        <strain evidence="9 81">FSIS31901579</strain>
        <strain evidence="11 80">NYAG13B12507-5</strain>
        <strain evidence="48 96">OSF101448</strain>
        <strain evidence="8 72">VA-WGS-00405</strain>
    </source>
</reference>
<evidence type="ECO:0000313" key="47">
    <source>
        <dbReference type="EMBL" id="EDN9628331.1"/>
    </source>
</evidence>
<dbReference type="EMBL" id="AABBAW010000001">
    <property type="protein sequence ID" value="EAG2514243.1"/>
    <property type="molecule type" value="Genomic_DNA"/>
</dbReference>
<evidence type="ECO:0000313" key="24">
    <source>
        <dbReference type="EMBL" id="EAG4331726.1"/>
    </source>
</evidence>
<evidence type="ECO:0000313" key="20">
    <source>
        <dbReference type="EMBL" id="EAG2086154.1"/>
    </source>
</evidence>
<evidence type="ECO:0000313" key="29">
    <source>
        <dbReference type="EMBL" id="EAH0218517.1"/>
    </source>
</evidence>
<evidence type="ECO:0000313" key="94">
    <source>
        <dbReference type="Proteomes" id="UP000458487"/>
    </source>
</evidence>
<dbReference type="Proteomes" id="UP000525850">
    <property type="component" value="Unassembled WGS sequence"/>
</dbReference>
<dbReference type="EMBL" id="AANDSR010000007">
    <property type="protein sequence ID" value="EDN9837166.1"/>
    <property type="molecule type" value="Genomic_DNA"/>
</dbReference>
<dbReference type="Proteomes" id="UP000467247">
    <property type="component" value="Unassembled WGS sequence"/>
</dbReference>
<dbReference type="Proteomes" id="UP000535556">
    <property type="component" value="Unassembled WGS sequence"/>
</dbReference>
<dbReference type="EMBL" id="AAAKQF010000005">
    <property type="protein sequence ID" value="EAC9040386.1"/>
    <property type="molecule type" value="Genomic_DNA"/>
</dbReference>
<dbReference type="EMBL" id="AAAIJX010000005">
    <property type="protein sequence ID" value="EAC4483104.1"/>
    <property type="molecule type" value="Genomic_DNA"/>
</dbReference>
<dbReference type="EMBL" id="AABFVG010000006">
    <property type="protein sequence ID" value="EAH2282424.1"/>
    <property type="molecule type" value="Genomic_DNA"/>
</dbReference>
<dbReference type="Proteomes" id="UP000540117">
    <property type="component" value="Unassembled WGS sequence"/>
</dbReference>
<evidence type="ECO:0000313" key="59">
    <source>
        <dbReference type="EMBL" id="HAC3054257.1"/>
    </source>
</evidence>
<evidence type="ECO:0000313" key="41">
    <source>
        <dbReference type="EMBL" id="ECL0131277.1"/>
    </source>
</evidence>
<reference evidence="114 115" key="3">
    <citation type="journal article" date="2018" name="Genome Biol.">
        <title>SKESA: strategic k-mer extension for scrupulous assemblies.</title>
        <authorList>
            <person name="Souvorov A."/>
            <person name="Agarwala R."/>
            <person name="Lipman D.J."/>
        </authorList>
    </citation>
    <scope>NUCLEOTIDE SEQUENCE [LARGE SCALE GENOMIC DNA]</scope>
    <source>
        <strain evidence="60">2017-325981-023-01</strain>
        <strain evidence="54 118">CFIAFB20100120</strain>
        <strain evidence="53">CFIAFB20140010</strain>
        <strain evidence="55">CFIAFB20160038</strain>
        <strain evidence="52 119">CFIAFB20160079</strain>
        <strain evidence="57">CFIAFB20170037</strain>
        <strain evidence="56 115">CFIAFB20170045</strain>
        <strain evidence="58 117">DMG1500109</strain>
        <strain evidence="59 116">LiDS0115</strain>
        <strain evidence="51">Sam_F526FDD3-C0F7-43DB-B204-E231FEF9C926</strain>
    </source>
</reference>
<dbReference type="Proteomes" id="UP000845014">
    <property type="component" value="Unassembled WGS sequence"/>
</dbReference>
<evidence type="ECO:0000313" key="64">
    <source>
        <dbReference type="EMBL" id="RJZ24263.1"/>
    </source>
</evidence>
<reference evidence="88 107" key="6">
    <citation type="submission" date="2019-04" db="EMBL/GenBank/DDBJ databases">
        <authorList>
            <consortium name="GenomeTrakr network: Whole genome sequencing for foodborne pathogen traceback"/>
        </authorList>
    </citation>
    <scope>NUCLEOTIDE SEQUENCE [LARGE SCALE GENOMIC DNA]</scope>
    <source>
        <strain evidence="44 78">FLAG-55987</strain>
        <strain evidence="26 107">NRRL B-33244</strain>
        <strain evidence="36 88">PHLUSALM00088</strain>
    </source>
</reference>
<dbReference type="Proteomes" id="UP000421738">
    <property type="component" value="Unassembled WGS sequence"/>
</dbReference>
<dbReference type="Proteomes" id="UP000843503">
    <property type="component" value="Unassembled WGS sequence"/>
</dbReference>
<protein>
    <submittedName>
        <fullName evidence="22">Uncharacterized protein</fullName>
    </submittedName>
</protein>
<evidence type="ECO:0000313" key="69">
    <source>
        <dbReference type="Proteomes" id="UP000337746"/>
    </source>
</evidence>
<evidence type="ECO:0000313" key="96">
    <source>
        <dbReference type="Proteomes" id="UP000467347"/>
    </source>
</evidence>
<evidence type="ECO:0000313" key="5">
    <source>
        <dbReference type="EMBL" id="EAC5948658.1"/>
    </source>
</evidence>
<evidence type="ECO:0000313" key="45">
    <source>
        <dbReference type="EMBL" id="EDN7713627.1"/>
    </source>
</evidence>
<evidence type="ECO:0000313" key="32">
    <source>
        <dbReference type="EMBL" id="EAH2282424.1"/>
    </source>
</evidence>
<evidence type="ECO:0000313" key="15">
    <source>
        <dbReference type="EMBL" id="EAE2659701.1"/>
    </source>
</evidence>
<dbReference type="Proteomes" id="UP000842809">
    <property type="component" value="Unassembled WGS sequence"/>
</dbReference>
<evidence type="ECO:0000313" key="100">
    <source>
        <dbReference type="Proteomes" id="UP000481141"/>
    </source>
</evidence>
<dbReference type="EMBL" id="AAAQVA010000006">
    <property type="protein sequence ID" value="EAE1632755.1"/>
    <property type="molecule type" value="Genomic_DNA"/>
</dbReference>
<evidence type="ECO:0000313" key="79">
    <source>
        <dbReference type="Proteomes" id="UP000368805"/>
    </source>
</evidence>
<evidence type="ECO:0000313" key="105">
    <source>
        <dbReference type="Proteomes" id="UP000530452"/>
    </source>
</evidence>
<dbReference type="EMBL" id="AABGHY010000006">
    <property type="protein sequence ID" value="EAH3294623.1"/>
    <property type="molecule type" value="Genomic_DNA"/>
</dbReference>
<evidence type="ECO:0000313" key="91">
    <source>
        <dbReference type="Proteomes" id="UP000423131"/>
    </source>
</evidence>
<dbReference type="Proteomes" id="UP000841561">
    <property type="component" value="Unassembled WGS sequence"/>
</dbReference>
<dbReference type="EMBL" id="AANPAU010000006">
    <property type="protein sequence ID" value="EDP8514402.1"/>
    <property type="molecule type" value="Genomic_DNA"/>
</dbReference>
<dbReference type="EMBL" id="DAAJZA010000007">
    <property type="protein sequence ID" value="HAC1755456.1"/>
    <property type="molecule type" value="Genomic_DNA"/>
</dbReference>
<reference evidence="42 90" key="8">
    <citation type="submission" date="2019-09" db="EMBL/GenBank/DDBJ databases">
        <authorList>
            <consortium name="PulseNet: The National Subtyping Network for Foodborne Disease Surveillance"/>
            <person name="Tarr C.L."/>
            <person name="Trees E."/>
            <person name="Katz L.S."/>
            <person name="Carleton-Romer H.A."/>
            <person name="Stroika S."/>
            <person name="Kucerova Z."/>
            <person name="Roache K.F."/>
            <person name="Sabol A.L."/>
            <person name="Besser J."/>
            <person name="Gerner-Smidt P."/>
        </authorList>
    </citation>
    <scope>NUCLEOTIDE SEQUENCE [LARGE SCALE GENOMIC DNA]</scope>
    <source>
        <strain evidence="4 70">2015L-6227</strain>
        <strain evidence="7 75">PNUSAL000910</strain>
        <strain evidence="18 77">PNUSAL002180</strain>
        <strain evidence="35 73">PNUSAL004402</strain>
        <strain evidence="42 90">PNUSAL005666</strain>
    </source>
</reference>
<evidence type="ECO:0000313" key="55">
    <source>
        <dbReference type="EMBL" id="HAB9175246.1"/>
    </source>
</evidence>
<feature type="transmembrane region" description="Helical" evidence="1">
    <location>
        <begin position="32"/>
        <end position="52"/>
    </location>
</feature>
<dbReference type="Proteomes" id="UP000841146">
    <property type="component" value="Unassembled WGS sequence"/>
</dbReference>
<dbReference type="EMBL" id="AAJEKY010000005">
    <property type="protein sequence ID" value="ECL0131277.1"/>
    <property type="molecule type" value="Genomic_DNA"/>
</dbReference>
<dbReference type="Proteomes" id="UP000368805">
    <property type="component" value="Unassembled WGS sequence"/>
</dbReference>
<evidence type="ECO:0000313" key="97">
    <source>
        <dbReference type="Proteomes" id="UP000470497"/>
    </source>
</evidence>
<dbReference type="EMBL" id="AABBHO010000015">
    <property type="protein sequence ID" value="EAG2996956.1"/>
    <property type="molecule type" value="Genomic_DNA"/>
</dbReference>
<dbReference type="Proteomes" id="UP000530452">
    <property type="component" value="Unassembled WGS sequence"/>
</dbReference>
<evidence type="ECO:0000313" key="9">
    <source>
        <dbReference type="EMBL" id="EAD5773488.1"/>
    </source>
</evidence>
<evidence type="ECO:0000313" key="84">
    <source>
        <dbReference type="Proteomes" id="UP000388699"/>
    </source>
</evidence>
<dbReference type="Proteomes" id="UP000413786">
    <property type="component" value="Unassembled WGS sequence"/>
</dbReference>
<evidence type="ECO:0000313" key="10">
    <source>
        <dbReference type="EMBL" id="EAD5787682.1"/>
    </source>
</evidence>
<dbReference type="EMBL" id="AANDQG010000001">
    <property type="protein sequence ID" value="EDN9628331.1"/>
    <property type="molecule type" value="Genomic_DNA"/>
</dbReference>
<evidence type="ECO:0000313" key="88">
    <source>
        <dbReference type="Proteomes" id="UP000410967"/>
    </source>
</evidence>
<dbReference type="Proteomes" id="UP000410967">
    <property type="component" value="Unassembled WGS sequence"/>
</dbReference>
<evidence type="ECO:0000313" key="62">
    <source>
        <dbReference type="EMBL" id="OET47830.1"/>
    </source>
</evidence>
<dbReference type="Proteomes" id="UP000517258">
    <property type="component" value="Unassembled WGS sequence"/>
</dbReference>
<evidence type="ECO:0000313" key="78">
    <source>
        <dbReference type="Proteomes" id="UP000364988"/>
    </source>
</evidence>
<evidence type="ECO:0000313" key="31">
    <source>
        <dbReference type="EMBL" id="EAH1615372.1"/>
    </source>
</evidence>
<evidence type="ECO:0000313" key="112">
    <source>
        <dbReference type="Proteomes" id="UP000566597"/>
    </source>
</evidence>
<dbReference type="EMBL" id="QXKO01000001">
    <property type="protein sequence ID" value="RJZ24263.1"/>
    <property type="molecule type" value="Genomic_DNA"/>
</dbReference>
<dbReference type="EMBL" id="AABCVX010000001">
    <property type="protein sequence ID" value="EAG6167896.1"/>
    <property type="molecule type" value="Genomic_DNA"/>
</dbReference>
<dbReference type="EMBL" id="AAAMZD010000001">
    <property type="protein sequence ID" value="EAD3791830.1"/>
    <property type="molecule type" value="Genomic_DNA"/>
</dbReference>
<evidence type="ECO:0000313" key="109">
    <source>
        <dbReference type="Proteomes" id="UP000546397"/>
    </source>
</evidence>
<dbReference type="EMBL" id="AABAGT010000016">
    <property type="protein sequence ID" value="EAG0867811.1"/>
    <property type="molecule type" value="Genomic_DNA"/>
</dbReference>
<evidence type="ECO:0000313" key="80">
    <source>
        <dbReference type="Proteomes" id="UP000371553"/>
    </source>
</evidence>
<evidence type="ECO:0000313" key="3">
    <source>
        <dbReference type="EMBL" id="EAC4483104.1"/>
    </source>
</evidence>
<dbReference type="Proteomes" id="UP000388699">
    <property type="component" value="Unassembled WGS sequence"/>
</dbReference>
<evidence type="ECO:0000313" key="4">
    <source>
        <dbReference type="EMBL" id="EAC4551377.1"/>
    </source>
</evidence>
<evidence type="ECO:0000313" key="27">
    <source>
        <dbReference type="EMBL" id="EAG9518686.1"/>
    </source>
</evidence>
<dbReference type="EMBL" id="AAAJKI010000008">
    <property type="protein sequence ID" value="EAC6547713.1"/>
    <property type="molecule type" value="Genomic_DNA"/>
</dbReference>
<dbReference type="Proteomes" id="UP000339309">
    <property type="component" value="Unassembled WGS sequence"/>
</dbReference>
<dbReference type="EMBL" id="AABGFX010000005">
    <property type="protein sequence ID" value="EAH3127296.1"/>
    <property type="molecule type" value="Genomic_DNA"/>
</dbReference>
<evidence type="ECO:0000313" key="110">
    <source>
        <dbReference type="Proteomes" id="UP000548826"/>
    </source>
</evidence>
<evidence type="ECO:0000313" key="23">
    <source>
        <dbReference type="EMBL" id="EAG2996956.1"/>
    </source>
</evidence>
<dbReference type="Proteomes" id="UP000546397">
    <property type="component" value="Unassembled WGS sequence"/>
</dbReference>
<dbReference type="EMBL" id="AAIAJJ010000002">
    <property type="protein sequence ID" value="ECC1555885.1"/>
    <property type="molecule type" value="Genomic_DNA"/>
</dbReference>
<evidence type="ECO:0000313" key="52">
    <source>
        <dbReference type="EMBL" id="HAB7363930.1"/>
    </source>
</evidence>
<dbReference type="EMBL" id="AABAYG010000005">
    <property type="protein sequence ID" value="EAG2245962.1"/>
    <property type="molecule type" value="Genomic_DNA"/>
</dbReference>
<evidence type="ECO:0000313" key="43">
    <source>
        <dbReference type="EMBL" id="ECX6923712.1"/>
    </source>
</evidence>
<dbReference type="Proteomes" id="UP000352246">
    <property type="component" value="Unassembled WGS sequence"/>
</dbReference>
<dbReference type="Proteomes" id="UP000467347">
    <property type="component" value="Unassembled WGS sequence"/>
</dbReference>
<evidence type="ECO:0000313" key="111">
    <source>
        <dbReference type="Proteomes" id="UP000549379"/>
    </source>
</evidence>
<evidence type="ECO:0000313" key="113">
    <source>
        <dbReference type="Proteomes" id="UP000566721"/>
    </source>
</evidence>
<dbReference type="Proteomes" id="UP000356407">
    <property type="component" value="Unassembled WGS sequence"/>
</dbReference>
<dbReference type="Proteomes" id="UP000548826">
    <property type="component" value="Unassembled WGS sequence"/>
</dbReference>
<evidence type="ECO:0000313" key="93">
    <source>
        <dbReference type="Proteomes" id="UP000455569"/>
    </source>
</evidence>
<evidence type="ECO:0000313" key="25">
    <source>
        <dbReference type="EMBL" id="EAG6167896.1"/>
    </source>
</evidence>
<dbReference type="Proteomes" id="UP000470497">
    <property type="component" value="Unassembled WGS sequence"/>
</dbReference>